<dbReference type="InterPro" id="IPR029787">
    <property type="entry name" value="Nucleotide_cyclase"/>
</dbReference>
<dbReference type="CDD" id="cd01949">
    <property type="entry name" value="GGDEF"/>
    <property type="match status" value="1"/>
</dbReference>
<proteinExistence type="predicted"/>
<dbReference type="AlphaFoldDB" id="A0A1C5IIY4"/>
<evidence type="ECO:0000256" key="2">
    <source>
        <dbReference type="SAM" id="Phobius"/>
    </source>
</evidence>
<evidence type="ECO:0000313" key="5">
    <source>
        <dbReference type="Proteomes" id="UP000198217"/>
    </source>
</evidence>
<feature type="domain" description="GGDEF" evidence="3">
    <location>
        <begin position="68"/>
        <end position="204"/>
    </location>
</feature>
<organism evidence="4 5">
    <name type="scientific">Micromonospora echinaurantiaca</name>
    <dbReference type="NCBI Taxonomy" id="47857"/>
    <lineage>
        <taxon>Bacteria</taxon>
        <taxon>Bacillati</taxon>
        <taxon>Actinomycetota</taxon>
        <taxon>Actinomycetes</taxon>
        <taxon>Micromonosporales</taxon>
        <taxon>Micromonosporaceae</taxon>
        <taxon>Micromonospora</taxon>
    </lineage>
</organism>
<dbReference type="NCBIfam" id="TIGR00254">
    <property type="entry name" value="GGDEF"/>
    <property type="match status" value="1"/>
</dbReference>
<keyword evidence="5" id="KW-1185">Reference proteome</keyword>
<dbReference type="PANTHER" id="PTHR45138">
    <property type="entry name" value="REGULATORY COMPONENTS OF SENSORY TRANSDUCTION SYSTEM"/>
    <property type="match status" value="1"/>
</dbReference>
<dbReference type="EMBL" id="LT607750">
    <property type="protein sequence ID" value="SCG58244.1"/>
    <property type="molecule type" value="Genomic_DNA"/>
</dbReference>
<dbReference type="SMART" id="SM00267">
    <property type="entry name" value="GGDEF"/>
    <property type="match status" value="1"/>
</dbReference>
<evidence type="ECO:0000256" key="1">
    <source>
        <dbReference type="SAM" id="MobiDB-lite"/>
    </source>
</evidence>
<feature type="region of interest" description="Disordered" evidence="1">
    <location>
        <begin position="211"/>
        <end position="231"/>
    </location>
</feature>
<gene>
    <name evidence="4" type="ORF">GA0070609_3430</name>
</gene>
<evidence type="ECO:0000259" key="3">
    <source>
        <dbReference type="PROSITE" id="PS50887"/>
    </source>
</evidence>
<dbReference type="Pfam" id="PF00990">
    <property type="entry name" value="GGDEF"/>
    <property type="match status" value="1"/>
</dbReference>
<dbReference type="Gene3D" id="3.30.70.270">
    <property type="match status" value="1"/>
</dbReference>
<dbReference type="Proteomes" id="UP000198217">
    <property type="component" value="Chromosome I"/>
</dbReference>
<dbReference type="PANTHER" id="PTHR45138:SF9">
    <property type="entry name" value="DIGUANYLATE CYCLASE DGCM-RELATED"/>
    <property type="match status" value="1"/>
</dbReference>
<keyword evidence="2" id="KW-1133">Transmembrane helix</keyword>
<dbReference type="GO" id="GO:0052621">
    <property type="term" value="F:diguanylate cyclase activity"/>
    <property type="evidence" value="ECO:0007669"/>
    <property type="project" value="TreeGrafter"/>
</dbReference>
<keyword evidence="2" id="KW-0472">Membrane</keyword>
<dbReference type="SUPFAM" id="SSF55073">
    <property type="entry name" value="Nucleotide cyclase"/>
    <property type="match status" value="1"/>
</dbReference>
<dbReference type="InterPro" id="IPR043128">
    <property type="entry name" value="Rev_trsase/Diguanyl_cyclase"/>
</dbReference>
<accession>A0A1C5IIY4</accession>
<feature type="transmembrane region" description="Helical" evidence="2">
    <location>
        <begin position="6"/>
        <end position="26"/>
    </location>
</feature>
<keyword evidence="2" id="KW-0812">Transmembrane</keyword>
<sequence>MSLPVIMIATTLVAFTLGGLTMWPFIHQLRNRLDDATWRLQHDPVTGMLNRTGLLAAHAPLTGADTAGPIIVVLIDLDDFKPVNDTHGHGRGDEVLAAIGGRIVDIAALHGGIAARLSGDEFAALLPARTDDLARIGDTFVALISEPVEFTADGKPVTVTVTASVGLALADTTDPFEEVALRRADIAMYHAKHNGRNRHAIYEPGMVMPAAGRRRGPRLRDRQQLTDEVTA</sequence>
<dbReference type="InterPro" id="IPR000160">
    <property type="entry name" value="GGDEF_dom"/>
</dbReference>
<reference evidence="4 5" key="1">
    <citation type="submission" date="2016-06" db="EMBL/GenBank/DDBJ databases">
        <authorList>
            <person name="Kjaerup R.B."/>
            <person name="Dalgaard T.S."/>
            <person name="Juul-Madsen H.R."/>
        </authorList>
    </citation>
    <scope>NUCLEOTIDE SEQUENCE [LARGE SCALE GENOMIC DNA]</scope>
    <source>
        <strain evidence="4 5">DSM 43904</strain>
    </source>
</reference>
<name>A0A1C5IIY4_9ACTN</name>
<evidence type="ECO:0000313" key="4">
    <source>
        <dbReference type="EMBL" id="SCG58244.1"/>
    </source>
</evidence>
<dbReference type="PROSITE" id="PS50887">
    <property type="entry name" value="GGDEF"/>
    <property type="match status" value="1"/>
</dbReference>
<dbReference type="InterPro" id="IPR050469">
    <property type="entry name" value="Diguanylate_Cyclase"/>
</dbReference>
<protein>
    <submittedName>
        <fullName evidence="4">Diguanylate cyclase (GGDEF) domain-containing protein</fullName>
    </submittedName>
</protein>